<keyword evidence="3" id="KW-1185">Reference proteome</keyword>
<feature type="region of interest" description="Disordered" evidence="1">
    <location>
        <begin position="1276"/>
        <end position="1329"/>
    </location>
</feature>
<reference evidence="2 3" key="1">
    <citation type="submission" date="2016-03" db="EMBL/GenBank/DDBJ databases">
        <title>Comparative genomics of the ectomycorrhizal sister species Rhizopogon vinicolor and Rhizopogon vesiculosus (Basidiomycota: Boletales) reveals a divergence of the mating type B locus.</title>
        <authorList>
            <person name="Mujic A.B."/>
            <person name="Kuo A."/>
            <person name="Tritt A."/>
            <person name="Lipzen A."/>
            <person name="Chen C."/>
            <person name="Johnson J."/>
            <person name="Sharma A."/>
            <person name="Barry K."/>
            <person name="Grigoriev I.V."/>
            <person name="Spatafora J.W."/>
        </authorList>
    </citation>
    <scope>NUCLEOTIDE SEQUENCE [LARGE SCALE GENOMIC DNA]</scope>
    <source>
        <strain evidence="2 3">AM-OR11-056</strain>
    </source>
</reference>
<protein>
    <submittedName>
        <fullName evidence="2">Uncharacterized protein</fullName>
    </submittedName>
</protein>
<organism evidence="2 3">
    <name type="scientific">Rhizopogon vesiculosus</name>
    <dbReference type="NCBI Taxonomy" id="180088"/>
    <lineage>
        <taxon>Eukaryota</taxon>
        <taxon>Fungi</taxon>
        <taxon>Dikarya</taxon>
        <taxon>Basidiomycota</taxon>
        <taxon>Agaricomycotina</taxon>
        <taxon>Agaricomycetes</taxon>
        <taxon>Agaricomycetidae</taxon>
        <taxon>Boletales</taxon>
        <taxon>Suillineae</taxon>
        <taxon>Rhizopogonaceae</taxon>
        <taxon>Rhizopogon</taxon>
    </lineage>
</organism>
<feature type="compositionally biased region" description="Basic residues" evidence="1">
    <location>
        <begin position="1187"/>
        <end position="1198"/>
    </location>
</feature>
<name>A0A1J8R5A7_9AGAM</name>
<dbReference type="PANTHER" id="PTHR31912:SF34">
    <property type="entry name" value="NOTOCHORD-RELATED PROTEIN"/>
    <property type="match status" value="1"/>
</dbReference>
<dbReference type="PANTHER" id="PTHR31912">
    <property type="entry name" value="IP13529P"/>
    <property type="match status" value="1"/>
</dbReference>
<feature type="region of interest" description="Disordered" evidence="1">
    <location>
        <begin position="133"/>
        <end position="161"/>
    </location>
</feature>
<sequence length="1329" mass="147455">MISRGGLRQAPEDCHQIMDQSVIDGTILKYSNAAGTRVTCMVCPLHKGVLRTMDCRHIKSHCESAVHIRRAALKCSSRTSVSKNPFPSESRRPQLLACAAAQMVHSNTDVFDMDIDCHSGTLWCDIDDAQHEPEGACHGPDNEQPSSGLASEQIPPVEPDEQVPLSELWNAEWDNQVYEISGGQDLFEDLKASLLDKLFAMPLAPLKDELGIEDEEFDFGIELLPDEIPADSTSTHAKVNPGSPYYPWPSKAKRAVLSWAKELGARDIPSLRAVKQSNEHICELVGNPMRKVTSASGNIFYINDVGHAIAKDYANPLTRFAMTDYPEDGGDGMSQAFHGEKMLLELPSPPAAHVDGKIYFINELLQERSGGYFDPCQQKELELHAMGRAVQYTDAGLIVSDKQEVVPVSIFRCSFEDIRGKLTCGVTASSKKYLKLVPHPLREKANGWMVYSVPLIIFMDDVSGNILKQWNKHHAIYMSNANLPCEMMEKEFCVRFVTSSPHAAPMELMHAMKESIGKATDSGIIAWDCKFDEEVMLDPQGLFLAGNNPMQAEECSHGGLNCNYFCWTCHVGGTKEFKESEAGYNSIFTEGNLRTPEETTSQVCRQFEIALCSGAAGKIAAATTLTGLRDSTSSSIINTLVELGKKLRKREAGQPALTESEVRAKLEKELEGMLQGRTLHEAINPLLGMDGLNIHLDTPTEILHTILLGVVKYFWGQTAFLLEKAKLLNIFQIHLDSLEKEGLNAPSLNADYICHYKGGLIGKHFKSLAQVMPFVVHDLVPKSILDAWTVIGELVVLIWHTKIANTESYLATLSRTIGDFLNITAQCAPGILISKPKFHFLVHLPVFIRHFGPAIVFSTERYESFNHVFRLTCIFSNRRAPSRDTCTTFAHNDTIKHIATGGYWYDARIEQWVHGGLQVVSYLDDHPEQARLLGIPKKNLAVSGMGRSAVTDRSPQQKIIPWEKTRSAEIFKRNHHQSPSPSHYYQGISLVTSEHEISRLGGHVIFQDTVEKKTYIGCIHEILISTTDKNSVTFVALQIFSFMPERHSLLHVPCLFLSNDELVVSGKDIICAVNLQHNCLDAKCTDFSKKNLWQEWTQTDKMTSVMKHKPSLHYLLNTLSIHNYEHIHSLIPESLHEMPLCVADPGAVRKAAVKQLQGKRLAKKSGGESLSALDEDGVRAVFDHGSKKQPKLTSRKQPKSTSIGNLKQRQPVQAAVTQARGANTGTPQYPPPVFSPPVQNGGASSQMQFPPTSTTGDVMYHLPHYYQQYPTPQVITPSQVAGPSSSSFPQSSVHQRHLPSSTFALSPKMSPWTSQAPSFYTSSSHSHST</sequence>
<feature type="region of interest" description="Disordered" evidence="1">
    <location>
        <begin position="1183"/>
        <end position="1248"/>
    </location>
</feature>
<gene>
    <name evidence="2" type="ORF">AZE42_10828</name>
</gene>
<feature type="compositionally biased region" description="Polar residues" evidence="1">
    <location>
        <begin position="1199"/>
        <end position="1211"/>
    </location>
</feature>
<accession>A0A1J8R5A7</accession>
<dbReference type="STRING" id="180088.A0A1J8R5A7"/>
<evidence type="ECO:0000256" key="1">
    <source>
        <dbReference type="SAM" id="MobiDB-lite"/>
    </source>
</evidence>
<feature type="compositionally biased region" description="Polar residues" evidence="1">
    <location>
        <begin position="1311"/>
        <end position="1320"/>
    </location>
</feature>
<evidence type="ECO:0000313" key="2">
    <source>
        <dbReference type="EMBL" id="OJA20984.1"/>
    </source>
</evidence>
<evidence type="ECO:0000313" key="3">
    <source>
        <dbReference type="Proteomes" id="UP000183567"/>
    </source>
</evidence>
<feature type="compositionally biased region" description="Low complexity" evidence="1">
    <location>
        <begin position="1283"/>
        <end position="1292"/>
    </location>
</feature>
<dbReference type="OrthoDB" id="2506088at2759"/>
<dbReference type="EMBL" id="LVVM01000321">
    <property type="protein sequence ID" value="OJA20984.1"/>
    <property type="molecule type" value="Genomic_DNA"/>
</dbReference>
<dbReference type="Proteomes" id="UP000183567">
    <property type="component" value="Unassembled WGS sequence"/>
</dbReference>
<proteinExistence type="predicted"/>
<comment type="caution">
    <text evidence="2">The sequence shown here is derived from an EMBL/GenBank/DDBJ whole genome shotgun (WGS) entry which is preliminary data.</text>
</comment>